<dbReference type="Pfam" id="PF12698">
    <property type="entry name" value="ABC2_membrane_3"/>
    <property type="match status" value="1"/>
</dbReference>
<dbReference type="Proteomes" id="UP000698173">
    <property type="component" value="Unassembled WGS sequence"/>
</dbReference>
<evidence type="ECO:0000259" key="7">
    <source>
        <dbReference type="Pfam" id="PF12698"/>
    </source>
</evidence>
<protein>
    <submittedName>
        <fullName evidence="8">ABC transporter permease</fullName>
    </submittedName>
</protein>
<evidence type="ECO:0000313" key="8">
    <source>
        <dbReference type="EMBL" id="HJF33337.1"/>
    </source>
</evidence>
<reference evidence="8" key="1">
    <citation type="journal article" date="2021" name="PeerJ">
        <title>Extensive microbial diversity within the chicken gut microbiome revealed by metagenomics and culture.</title>
        <authorList>
            <person name="Gilroy R."/>
            <person name="Ravi A."/>
            <person name="Getino M."/>
            <person name="Pursley I."/>
            <person name="Horton D.L."/>
            <person name="Alikhan N.F."/>
            <person name="Baker D."/>
            <person name="Gharbi K."/>
            <person name="Hall N."/>
            <person name="Watson M."/>
            <person name="Adriaenssens E.M."/>
            <person name="Foster-Nyarko E."/>
            <person name="Jarju S."/>
            <person name="Secka A."/>
            <person name="Antonio M."/>
            <person name="Oren A."/>
            <person name="Chaudhuri R.R."/>
            <person name="La Ragione R."/>
            <person name="Hildebrand F."/>
            <person name="Pallen M.J."/>
        </authorList>
    </citation>
    <scope>NUCLEOTIDE SEQUENCE</scope>
    <source>
        <strain evidence="8">CHK171-7178</strain>
    </source>
</reference>
<comment type="caution">
    <text evidence="8">The sequence shown here is derived from an EMBL/GenBank/DDBJ whole genome shotgun (WGS) entry which is preliminary data.</text>
</comment>
<organism evidence="8 9">
    <name type="scientific">Sporosarcina psychrophila</name>
    <name type="common">Bacillus psychrophilus</name>
    <dbReference type="NCBI Taxonomy" id="1476"/>
    <lineage>
        <taxon>Bacteria</taxon>
        <taxon>Bacillati</taxon>
        <taxon>Bacillota</taxon>
        <taxon>Bacilli</taxon>
        <taxon>Bacillales</taxon>
        <taxon>Caryophanaceae</taxon>
        <taxon>Sporosarcina</taxon>
    </lineage>
</organism>
<evidence type="ECO:0000256" key="6">
    <source>
        <dbReference type="SAM" id="Phobius"/>
    </source>
</evidence>
<reference evidence="8" key="2">
    <citation type="submission" date="2021-09" db="EMBL/GenBank/DDBJ databases">
        <authorList>
            <person name="Gilroy R."/>
        </authorList>
    </citation>
    <scope>NUCLEOTIDE SEQUENCE</scope>
    <source>
        <strain evidence="8">CHK171-7178</strain>
    </source>
</reference>
<keyword evidence="3 6" id="KW-0812">Transmembrane</keyword>
<dbReference type="EMBL" id="DYWT01000254">
    <property type="protein sequence ID" value="HJF33337.1"/>
    <property type="molecule type" value="Genomic_DNA"/>
</dbReference>
<dbReference type="GO" id="GO:0005886">
    <property type="term" value="C:plasma membrane"/>
    <property type="evidence" value="ECO:0007669"/>
    <property type="project" value="UniProtKB-SubCell"/>
</dbReference>
<evidence type="ECO:0000256" key="3">
    <source>
        <dbReference type="ARBA" id="ARBA00022692"/>
    </source>
</evidence>
<evidence type="ECO:0000256" key="4">
    <source>
        <dbReference type="ARBA" id="ARBA00022989"/>
    </source>
</evidence>
<dbReference type="GO" id="GO:0140359">
    <property type="term" value="F:ABC-type transporter activity"/>
    <property type="evidence" value="ECO:0007669"/>
    <property type="project" value="InterPro"/>
</dbReference>
<evidence type="ECO:0000256" key="5">
    <source>
        <dbReference type="ARBA" id="ARBA00023136"/>
    </source>
</evidence>
<dbReference type="InterPro" id="IPR013525">
    <property type="entry name" value="ABC2_TM"/>
</dbReference>
<evidence type="ECO:0000256" key="1">
    <source>
        <dbReference type="ARBA" id="ARBA00004651"/>
    </source>
</evidence>
<feature type="transmembrane region" description="Helical" evidence="6">
    <location>
        <begin position="219"/>
        <end position="242"/>
    </location>
</feature>
<sequence>MEVTNLLSIRRILFFMRQYNKQLKKKWGTLLLLFLFPIFLIGLLLGLVAGLLLPEENSPIRIALVDEDRTKETMLFSGLLEETASGNQFIQIVSITKDIAEQLMEQNEISSYFEFPSGFTEDLYEGESVTIPIYGNPLRPTDSFLVKELVESMMRYIAAAQSNILTINEYAKKTDMPKKERQDMMFQQFMDFSLYTLGKDKLLDEEVITNVATSSPTHYYILAGWFITMSVWLFAIYTVLGKEEHSSMLIRMKLFGVTMWQRIIARILICLGFSLVVAAVVFFIANKFIGFELLSMDYLRLSIFTIFYALLFLVGIALIDVWIVSRKVVLLLQSLYTFMMIFASGAVIPTLYFPQAIQGVLPYFFSNISLNWMIDIVLEERNYADFTTLAVFAAMGLLLLWLSTVGKERRIR</sequence>
<gene>
    <name evidence="8" type="ORF">K8V56_16360</name>
</gene>
<comment type="subcellular location">
    <subcellularLocation>
        <location evidence="1">Cell membrane</location>
        <topology evidence="1">Multi-pass membrane protein</topology>
    </subcellularLocation>
</comment>
<feature type="transmembrane region" description="Helical" evidence="6">
    <location>
        <begin position="383"/>
        <end position="402"/>
    </location>
</feature>
<feature type="domain" description="ABC-2 type transporter transmembrane" evidence="7">
    <location>
        <begin position="27"/>
        <end position="404"/>
    </location>
</feature>
<keyword evidence="5 6" id="KW-0472">Membrane</keyword>
<proteinExistence type="predicted"/>
<name>A0A921G2A3_SPOPS</name>
<dbReference type="PANTHER" id="PTHR30294:SF29">
    <property type="entry name" value="MULTIDRUG ABC TRANSPORTER PERMEASE YBHS-RELATED"/>
    <property type="match status" value="1"/>
</dbReference>
<dbReference type="PANTHER" id="PTHR30294">
    <property type="entry name" value="MEMBRANE COMPONENT OF ABC TRANSPORTER YHHJ-RELATED"/>
    <property type="match status" value="1"/>
</dbReference>
<feature type="transmembrane region" description="Helical" evidence="6">
    <location>
        <begin position="263"/>
        <end position="286"/>
    </location>
</feature>
<dbReference type="AlphaFoldDB" id="A0A921G2A3"/>
<keyword evidence="4 6" id="KW-1133">Transmembrane helix</keyword>
<feature type="transmembrane region" description="Helical" evidence="6">
    <location>
        <begin position="335"/>
        <end position="353"/>
    </location>
</feature>
<dbReference type="InterPro" id="IPR051449">
    <property type="entry name" value="ABC-2_transporter_component"/>
</dbReference>
<evidence type="ECO:0000313" key="9">
    <source>
        <dbReference type="Proteomes" id="UP000698173"/>
    </source>
</evidence>
<keyword evidence="2" id="KW-1003">Cell membrane</keyword>
<feature type="transmembrane region" description="Helical" evidence="6">
    <location>
        <begin position="298"/>
        <end position="323"/>
    </location>
</feature>
<accession>A0A921G2A3</accession>
<evidence type="ECO:0000256" key="2">
    <source>
        <dbReference type="ARBA" id="ARBA00022475"/>
    </source>
</evidence>
<dbReference type="Gene3D" id="3.40.1710.10">
    <property type="entry name" value="abc type-2 transporter like domain"/>
    <property type="match status" value="1"/>
</dbReference>